<dbReference type="RefSeq" id="WP_128984812.1">
    <property type="nucleotide sequence ID" value="NZ_CP133762.1"/>
</dbReference>
<accession>A0ABY9S3U3</accession>
<dbReference type="EMBL" id="CP133762">
    <property type="protein sequence ID" value="WMX48613.1"/>
    <property type="molecule type" value="Genomic_DNA"/>
</dbReference>
<reference evidence="1 2" key="1">
    <citation type="submission" date="2023-09" db="EMBL/GenBank/DDBJ databases">
        <title>Complete genome of Streptomyces roseicoloratus T14.</title>
        <authorList>
            <person name="Bashizi T."/>
            <person name="Kim M.-J."/>
            <person name="Lee G."/>
            <person name="Tagele S.B."/>
            <person name="Shin J.-H."/>
        </authorList>
    </citation>
    <scope>NUCLEOTIDE SEQUENCE [LARGE SCALE GENOMIC DNA]</scope>
    <source>
        <strain evidence="1 2">T14</strain>
    </source>
</reference>
<evidence type="ECO:0000313" key="1">
    <source>
        <dbReference type="EMBL" id="WMX48613.1"/>
    </source>
</evidence>
<dbReference type="Proteomes" id="UP001250858">
    <property type="component" value="Chromosome"/>
</dbReference>
<organism evidence="1 2">
    <name type="scientific">Streptomyces roseicoloratus</name>
    <dbReference type="NCBI Taxonomy" id="2508722"/>
    <lineage>
        <taxon>Bacteria</taxon>
        <taxon>Bacillati</taxon>
        <taxon>Actinomycetota</taxon>
        <taxon>Actinomycetes</taxon>
        <taxon>Kitasatosporales</taxon>
        <taxon>Streptomycetaceae</taxon>
        <taxon>Streptomyces</taxon>
    </lineage>
</organism>
<name>A0ABY9S3U3_9ACTN</name>
<gene>
    <name evidence="1" type="ORF">RGF97_32745</name>
</gene>
<protein>
    <submittedName>
        <fullName evidence="1">Uncharacterized protein</fullName>
    </submittedName>
</protein>
<evidence type="ECO:0000313" key="2">
    <source>
        <dbReference type="Proteomes" id="UP001250858"/>
    </source>
</evidence>
<sequence length="132" mass="13627">MSADDALPDDVVAAVGLLLDGEDPVHAALRRQVPHLRVAGRCACGCGTTDFAVDTAAAPAAPTGDPGTRSVASRIFCAADGTVLGDVVLFARGGHLSWIEVCDLTGIHDDVTVTLDLALRCLTRPADDHRSP</sequence>
<keyword evidence="2" id="KW-1185">Reference proteome</keyword>
<proteinExistence type="predicted"/>